<dbReference type="Gene3D" id="2.40.128.300">
    <property type="match status" value="1"/>
</dbReference>
<comment type="caution">
    <text evidence="1">The sequence shown here is derived from an EMBL/GenBank/DDBJ whole genome shotgun (WGS) entry which is preliminary data.</text>
</comment>
<evidence type="ECO:0000313" key="2">
    <source>
        <dbReference type="Proteomes" id="UP000637774"/>
    </source>
</evidence>
<gene>
    <name evidence="1" type="ORF">GCM10011495_36540</name>
</gene>
<evidence type="ECO:0008006" key="3">
    <source>
        <dbReference type="Google" id="ProtNLM"/>
    </source>
</evidence>
<reference evidence="2" key="1">
    <citation type="journal article" date="2019" name="Int. J. Syst. Evol. Microbiol.">
        <title>The Global Catalogue of Microorganisms (GCM) 10K type strain sequencing project: providing services to taxonomists for standard genome sequencing and annotation.</title>
        <authorList>
            <consortium name="The Broad Institute Genomics Platform"/>
            <consortium name="The Broad Institute Genome Sequencing Center for Infectious Disease"/>
            <person name="Wu L."/>
            <person name="Ma J."/>
        </authorList>
    </citation>
    <scope>NUCLEOTIDE SEQUENCE [LARGE SCALE GENOMIC DNA]</scope>
    <source>
        <strain evidence="2">CGMCC 1.14966</strain>
    </source>
</reference>
<proteinExistence type="predicted"/>
<organism evidence="1 2">
    <name type="scientific">Hymenobacter frigidus</name>
    <dbReference type="NCBI Taxonomy" id="1524095"/>
    <lineage>
        <taxon>Bacteria</taxon>
        <taxon>Pseudomonadati</taxon>
        <taxon>Bacteroidota</taxon>
        <taxon>Cytophagia</taxon>
        <taxon>Cytophagales</taxon>
        <taxon>Hymenobacteraceae</taxon>
        <taxon>Hymenobacter</taxon>
    </lineage>
</organism>
<dbReference type="EMBL" id="BMGY01000054">
    <property type="protein sequence ID" value="GGH90509.1"/>
    <property type="molecule type" value="Genomic_DNA"/>
</dbReference>
<dbReference type="InterPro" id="IPR043176">
    <property type="entry name" value="NlpE_N_sf"/>
</dbReference>
<keyword evidence="2" id="KW-1185">Reference proteome</keyword>
<dbReference type="Pfam" id="PF04170">
    <property type="entry name" value="NlpE"/>
    <property type="match status" value="1"/>
</dbReference>
<evidence type="ECO:0000313" key="1">
    <source>
        <dbReference type="EMBL" id="GGH90509.1"/>
    </source>
</evidence>
<protein>
    <recommendedName>
        <fullName evidence="3">Lipocalin-like domain-containing protein</fullName>
    </recommendedName>
</protein>
<sequence length="126" mass="14799">MYVSLSLLLLQAPAPQQQKETFVGGRPRYSYLTLTLSPDSTFRYTSQYHSERNARTYHGTWHKAGNTLVLTSRPPKRRPVEQAKKTRLFQQRAFRLSGDTLHLYTSADSLERYQFCRDYLTLTRQH</sequence>
<dbReference type="InterPro" id="IPR007298">
    <property type="entry name" value="Cu-R_lipoprotein_NlpE"/>
</dbReference>
<accession>A0ABQ2AII2</accession>
<dbReference type="RefSeq" id="WP_188563539.1">
    <property type="nucleotide sequence ID" value="NZ_BMGY01000054.1"/>
</dbReference>
<dbReference type="Proteomes" id="UP000637774">
    <property type="component" value="Unassembled WGS sequence"/>
</dbReference>
<name>A0ABQ2AII2_9BACT</name>